<evidence type="ECO:0000313" key="2">
    <source>
        <dbReference type="Proteomes" id="UP000821845"/>
    </source>
</evidence>
<accession>A0ACB7SYG2</accession>
<organism evidence="1 2">
    <name type="scientific">Hyalomma asiaticum</name>
    <name type="common">Tick</name>
    <dbReference type="NCBI Taxonomy" id="266040"/>
    <lineage>
        <taxon>Eukaryota</taxon>
        <taxon>Metazoa</taxon>
        <taxon>Ecdysozoa</taxon>
        <taxon>Arthropoda</taxon>
        <taxon>Chelicerata</taxon>
        <taxon>Arachnida</taxon>
        <taxon>Acari</taxon>
        <taxon>Parasitiformes</taxon>
        <taxon>Ixodida</taxon>
        <taxon>Ixodoidea</taxon>
        <taxon>Ixodidae</taxon>
        <taxon>Hyalomminae</taxon>
        <taxon>Hyalomma</taxon>
    </lineage>
</organism>
<comment type="caution">
    <text evidence="1">The sequence shown here is derived from an EMBL/GenBank/DDBJ whole genome shotgun (WGS) entry which is preliminary data.</text>
</comment>
<reference evidence="1" key="1">
    <citation type="submission" date="2020-05" db="EMBL/GenBank/DDBJ databases">
        <title>Large-scale comparative analyses of tick genomes elucidate their genetic diversity and vector capacities.</title>
        <authorList>
            <person name="Jia N."/>
            <person name="Wang J."/>
            <person name="Shi W."/>
            <person name="Du L."/>
            <person name="Sun Y."/>
            <person name="Zhan W."/>
            <person name="Jiang J."/>
            <person name="Wang Q."/>
            <person name="Zhang B."/>
            <person name="Ji P."/>
            <person name="Sakyi L.B."/>
            <person name="Cui X."/>
            <person name="Yuan T."/>
            <person name="Jiang B."/>
            <person name="Yang W."/>
            <person name="Lam T.T.-Y."/>
            <person name="Chang Q."/>
            <person name="Ding S."/>
            <person name="Wang X."/>
            <person name="Zhu J."/>
            <person name="Ruan X."/>
            <person name="Zhao L."/>
            <person name="Wei J."/>
            <person name="Que T."/>
            <person name="Du C."/>
            <person name="Cheng J."/>
            <person name="Dai P."/>
            <person name="Han X."/>
            <person name="Huang E."/>
            <person name="Gao Y."/>
            <person name="Liu J."/>
            <person name="Shao H."/>
            <person name="Ye R."/>
            <person name="Li L."/>
            <person name="Wei W."/>
            <person name="Wang X."/>
            <person name="Wang C."/>
            <person name="Yang T."/>
            <person name="Huo Q."/>
            <person name="Li W."/>
            <person name="Guo W."/>
            <person name="Chen H."/>
            <person name="Zhou L."/>
            <person name="Ni X."/>
            <person name="Tian J."/>
            <person name="Zhou Y."/>
            <person name="Sheng Y."/>
            <person name="Liu T."/>
            <person name="Pan Y."/>
            <person name="Xia L."/>
            <person name="Li J."/>
            <person name="Zhao F."/>
            <person name="Cao W."/>
        </authorList>
    </citation>
    <scope>NUCLEOTIDE SEQUENCE</scope>
    <source>
        <strain evidence="1">Hyas-2018</strain>
    </source>
</reference>
<name>A0ACB7SYG2_HYAAI</name>
<keyword evidence="2" id="KW-1185">Reference proteome</keyword>
<dbReference type="EMBL" id="CM023482">
    <property type="protein sequence ID" value="KAH6939715.1"/>
    <property type="molecule type" value="Genomic_DNA"/>
</dbReference>
<evidence type="ECO:0000313" key="1">
    <source>
        <dbReference type="EMBL" id="KAH6939715.1"/>
    </source>
</evidence>
<dbReference type="Proteomes" id="UP000821845">
    <property type="component" value="Chromosome 2"/>
</dbReference>
<proteinExistence type="predicted"/>
<gene>
    <name evidence="1" type="ORF">HPB50_020951</name>
</gene>
<protein>
    <submittedName>
        <fullName evidence="1">Uncharacterized protein</fullName>
    </submittedName>
</protein>
<sequence length="480" mass="54707">MSHNSGDESGTVSPEGAGAREGQRPERFGDPTPERRLQELQLEIERLSQMMNQNSLRNVPEFGRRDSCGELRRYSKILSGVLPKFPAEAEAPVWFESVESTLEAYEVPREFWGQLVFPLVAERIPYLSTRLSSAQHKDYRVIRETVLDELKLSPGEYLNRFLGSDKRINEGWRPFTTRLQSYLNFYLRAREVSTFEALVQLLVADQLKRNLSEEARRYVTLQEGRKWMNAPEIAKLLRTFEEAQGANSALKHTKWKEMEPRSAGVARPDNVPTKGDGVGVRGKPRGGYNGGSTGHQRMNYPRRQGRPSAEGPEVQSDSLTARVSMTEPVASHKERRAAGGNPLRGRTRRRAPAGVKKPGAKNNHVIGPGKATRTLHQQRRQGLTTRAARQLRRRRGSKRHRLKRRFVRYAQRLAPRPERFVVHNLTVPAAATRMRDSNKEKAKQRAPLLGAEPSRRDRRFRKSELRGLSIAVFRITRSES</sequence>